<dbReference type="Proteomes" id="UP001185873">
    <property type="component" value="Unassembled WGS sequence"/>
</dbReference>
<reference evidence="1" key="1">
    <citation type="submission" date="2023-10" db="EMBL/GenBank/DDBJ databases">
        <title>Development of a sustainable strategy for remediation of hydrocarbon-contaminated territories based on the waste exchange concept.</title>
        <authorList>
            <person name="Krivoruchko A."/>
        </authorList>
    </citation>
    <scope>NUCLEOTIDE SEQUENCE</scope>
    <source>
        <strain evidence="1">IEGM 1175</strain>
    </source>
</reference>
<evidence type="ECO:0000313" key="1">
    <source>
        <dbReference type="EMBL" id="MDV6300686.1"/>
    </source>
</evidence>
<protein>
    <submittedName>
        <fullName evidence="1">Uncharacterized protein</fullName>
    </submittedName>
</protein>
<comment type="caution">
    <text evidence="1">The sequence shown here is derived from an EMBL/GenBank/DDBJ whole genome shotgun (WGS) entry which is preliminary data.</text>
</comment>
<sequence length="46" mass="4754">MDPSVLGPVSGSLMAPIDFLVDTPAEPLAHVLYDMAIGVMELGLGL</sequence>
<dbReference type="EMBL" id="JAWLKJ010000004">
    <property type="protein sequence ID" value="MDV6300686.1"/>
    <property type="molecule type" value="Genomic_DNA"/>
</dbReference>
<organism evidence="1 2">
    <name type="scientific">Dietzia maris</name>
    <dbReference type="NCBI Taxonomy" id="37915"/>
    <lineage>
        <taxon>Bacteria</taxon>
        <taxon>Bacillati</taxon>
        <taxon>Actinomycetota</taxon>
        <taxon>Actinomycetes</taxon>
        <taxon>Mycobacteriales</taxon>
        <taxon>Dietziaceae</taxon>
        <taxon>Dietzia</taxon>
    </lineage>
</organism>
<dbReference type="AlphaFoldDB" id="A0AAE4U3H3"/>
<accession>A0AAE4U3H3</accession>
<dbReference type="GeneID" id="97369088"/>
<gene>
    <name evidence="1" type="ORF">R3P82_16375</name>
</gene>
<dbReference type="RefSeq" id="WP_156523631.1">
    <property type="nucleotide sequence ID" value="NZ_JAWLKJ010000004.1"/>
</dbReference>
<evidence type="ECO:0000313" key="2">
    <source>
        <dbReference type="Proteomes" id="UP001185873"/>
    </source>
</evidence>
<proteinExistence type="predicted"/>
<name>A0AAE4U3H3_9ACTN</name>